<accession>A0A645ENL0</accession>
<reference evidence="1" key="1">
    <citation type="submission" date="2019-08" db="EMBL/GenBank/DDBJ databases">
        <authorList>
            <person name="Kucharzyk K."/>
            <person name="Murdoch R.W."/>
            <person name="Higgins S."/>
            <person name="Loffler F."/>
        </authorList>
    </citation>
    <scope>NUCLEOTIDE SEQUENCE</scope>
</reference>
<sequence length="129" mass="13590">MAGGKGAFGHGNHAELDVLAVLNPVVAQQFQHLEELAEVQGLLISYHVKGFNEIVGVFPVNGGGQIPRGVKGGAVAAENNTWRHIVSRQIDDAGPVVQLQKAFSPKLVDNGLHFVLVEAFAGVAVEPHA</sequence>
<organism evidence="1">
    <name type="scientific">bioreactor metagenome</name>
    <dbReference type="NCBI Taxonomy" id="1076179"/>
    <lineage>
        <taxon>unclassified sequences</taxon>
        <taxon>metagenomes</taxon>
        <taxon>ecological metagenomes</taxon>
    </lineage>
</organism>
<name>A0A645ENL0_9ZZZZ</name>
<evidence type="ECO:0000313" key="1">
    <source>
        <dbReference type="EMBL" id="MPN02133.1"/>
    </source>
</evidence>
<gene>
    <name evidence="1" type="ORF">SDC9_149346</name>
</gene>
<dbReference type="AlphaFoldDB" id="A0A645ENL0"/>
<dbReference type="EMBL" id="VSSQ01048091">
    <property type="protein sequence ID" value="MPN02133.1"/>
    <property type="molecule type" value="Genomic_DNA"/>
</dbReference>
<comment type="caution">
    <text evidence="1">The sequence shown here is derived from an EMBL/GenBank/DDBJ whole genome shotgun (WGS) entry which is preliminary data.</text>
</comment>
<proteinExistence type="predicted"/>
<protein>
    <submittedName>
        <fullName evidence="1">Uncharacterized protein</fullName>
    </submittedName>
</protein>